<evidence type="ECO:0000256" key="6">
    <source>
        <dbReference type="PROSITE-ProRule" id="PRU00182"/>
    </source>
</evidence>
<evidence type="ECO:0000256" key="3">
    <source>
        <dbReference type="ARBA" id="ARBA00022884"/>
    </source>
</evidence>
<evidence type="ECO:0000313" key="10">
    <source>
        <dbReference type="Proteomes" id="UP001634393"/>
    </source>
</evidence>
<organism evidence="9 10">
    <name type="scientific">Penstemon smallii</name>
    <dbReference type="NCBI Taxonomy" id="265156"/>
    <lineage>
        <taxon>Eukaryota</taxon>
        <taxon>Viridiplantae</taxon>
        <taxon>Streptophyta</taxon>
        <taxon>Embryophyta</taxon>
        <taxon>Tracheophyta</taxon>
        <taxon>Spermatophyta</taxon>
        <taxon>Magnoliopsida</taxon>
        <taxon>eudicotyledons</taxon>
        <taxon>Gunneridae</taxon>
        <taxon>Pentapetalae</taxon>
        <taxon>asterids</taxon>
        <taxon>lamiids</taxon>
        <taxon>Lamiales</taxon>
        <taxon>Plantaginaceae</taxon>
        <taxon>Cheloneae</taxon>
        <taxon>Penstemon</taxon>
    </lineage>
</organism>
<name>A0ABD3S215_9LAMI</name>
<dbReference type="InterPro" id="IPR020103">
    <property type="entry name" value="PsdUridine_synth_cat_dom_sf"/>
</dbReference>
<dbReference type="CDD" id="cd02557">
    <property type="entry name" value="PseudoU_synth_ScRIB2"/>
    <property type="match status" value="1"/>
</dbReference>
<evidence type="ECO:0000256" key="4">
    <source>
        <dbReference type="ARBA" id="ARBA00023235"/>
    </source>
</evidence>
<dbReference type="PROSITE" id="PS01129">
    <property type="entry name" value="PSI_RLU"/>
    <property type="match status" value="1"/>
</dbReference>
<reference evidence="9 10" key="1">
    <citation type="submission" date="2024-12" db="EMBL/GenBank/DDBJ databases">
        <title>The unique morphological basis and parallel evolutionary history of personate flowers in Penstemon.</title>
        <authorList>
            <person name="Depatie T.H."/>
            <person name="Wessinger C.A."/>
        </authorList>
    </citation>
    <scope>NUCLEOTIDE SEQUENCE [LARGE SCALE GENOMIC DNA]</scope>
    <source>
        <strain evidence="9">WTNN_2</strain>
        <tissue evidence="9">Leaf</tissue>
    </source>
</reference>
<proteinExistence type="inferred from homology"/>
<evidence type="ECO:0000313" key="9">
    <source>
        <dbReference type="EMBL" id="KAL3818535.1"/>
    </source>
</evidence>
<dbReference type="PANTHER" id="PTHR21600">
    <property type="entry name" value="MITOCHONDRIAL RNA PSEUDOURIDINE SYNTHASE"/>
    <property type="match status" value="1"/>
</dbReference>
<dbReference type="InterPro" id="IPR050188">
    <property type="entry name" value="RluA_PseudoU_synthase"/>
</dbReference>
<dbReference type="Proteomes" id="UP001634393">
    <property type="component" value="Unassembled WGS sequence"/>
</dbReference>
<sequence>MKRNREEGTMEIVWQTPANPPQRHDYVFRDGIRYVKPYYFEFISHAKNRWAGKTIVDLFTDEFKGRHRDYYVSAVKSGRIQVDGQTVSVSYIVQPSQKISHFLHRHEPPVMARNVEVLHTEPDVLTVCKPASVPVHPCGQYRKNTVVGILQAEHDLAPLFPIHRLDRLVSGLLIIARSASKADTFRQQIESGAVKKQYIARVMGVFPEDEQIVNVNVNYNAREGKSTAEGDNGHQGNIPLKGKTACTKFTRISTDGTHSIVSCEPITGRTHQIRVHLQFSGHPIANDMLYLSECVSHRSAEGLTADRAAAKFLLKPNLHEICVPDSADDPIEDFSIDPMCTNCPNLAPKGYDGYEEGLWLHCVKYSGPDWTYECPYPDWASLG</sequence>
<comment type="catalytic activity">
    <reaction evidence="1 7">
        <text>a uridine in RNA = a pseudouridine in RNA</text>
        <dbReference type="Rhea" id="RHEA:48348"/>
        <dbReference type="Rhea" id="RHEA-COMP:12068"/>
        <dbReference type="Rhea" id="RHEA-COMP:12069"/>
        <dbReference type="ChEBI" id="CHEBI:65314"/>
        <dbReference type="ChEBI" id="CHEBI:65315"/>
    </reaction>
</comment>
<keyword evidence="10" id="KW-1185">Reference proteome</keyword>
<comment type="function">
    <text evidence="7">Responsible for synthesis of pseudouridine from uracil.</text>
</comment>
<dbReference type="Gene3D" id="3.30.2350.10">
    <property type="entry name" value="Pseudouridine synthase"/>
    <property type="match status" value="1"/>
</dbReference>
<dbReference type="GO" id="GO:0003723">
    <property type="term" value="F:RNA binding"/>
    <property type="evidence" value="ECO:0007669"/>
    <property type="project" value="UniProtKB-KW"/>
</dbReference>
<evidence type="ECO:0000256" key="7">
    <source>
        <dbReference type="RuleBase" id="RU362028"/>
    </source>
</evidence>
<dbReference type="EMBL" id="JBJXBP010000007">
    <property type="protein sequence ID" value="KAL3818535.1"/>
    <property type="molecule type" value="Genomic_DNA"/>
</dbReference>
<feature type="active site" evidence="5">
    <location>
        <position position="166"/>
    </location>
</feature>
<dbReference type="FunFam" id="3.30.2350.10:FF:000036">
    <property type="entry name" value="Pseudouridine synthase"/>
    <property type="match status" value="1"/>
</dbReference>
<dbReference type="EC" id="5.4.99.-" evidence="7"/>
<accession>A0ABD3S215</accession>
<evidence type="ECO:0000256" key="1">
    <source>
        <dbReference type="ARBA" id="ARBA00000073"/>
    </source>
</evidence>
<evidence type="ECO:0000256" key="5">
    <source>
        <dbReference type="PIRSR" id="PIRSR606225-1"/>
    </source>
</evidence>
<feature type="domain" description="Pseudouridine synthase RsuA/RluA-like" evidence="8">
    <location>
        <begin position="123"/>
        <end position="278"/>
    </location>
</feature>
<gene>
    <name evidence="9" type="ORF">ACJIZ3_004440</name>
</gene>
<dbReference type="SUPFAM" id="SSF55120">
    <property type="entry name" value="Pseudouridine synthase"/>
    <property type="match status" value="1"/>
</dbReference>
<keyword evidence="3 6" id="KW-0694">RNA-binding</keyword>
<keyword evidence="4 7" id="KW-0413">Isomerase</keyword>
<dbReference type="GO" id="GO:0009982">
    <property type="term" value="F:pseudouridine synthase activity"/>
    <property type="evidence" value="ECO:0007669"/>
    <property type="project" value="UniProtKB-ARBA"/>
</dbReference>
<dbReference type="InterPro" id="IPR006224">
    <property type="entry name" value="PsdUridine_synth_RluA-like_CS"/>
</dbReference>
<dbReference type="AlphaFoldDB" id="A0ABD3S215"/>
<evidence type="ECO:0000256" key="2">
    <source>
        <dbReference type="ARBA" id="ARBA00010876"/>
    </source>
</evidence>
<evidence type="ECO:0000259" key="8">
    <source>
        <dbReference type="Pfam" id="PF00849"/>
    </source>
</evidence>
<dbReference type="Pfam" id="PF00849">
    <property type="entry name" value="PseudoU_synth_2"/>
    <property type="match status" value="1"/>
</dbReference>
<dbReference type="InterPro" id="IPR006145">
    <property type="entry name" value="PsdUridine_synth_RsuA/RluA"/>
</dbReference>
<comment type="similarity">
    <text evidence="2 7">Belongs to the pseudouridine synthase RluA family.</text>
</comment>
<dbReference type="PROSITE" id="PS50889">
    <property type="entry name" value="S4"/>
    <property type="match status" value="1"/>
</dbReference>
<dbReference type="InterPro" id="IPR006225">
    <property type="entry name" value="PsdUridine_synth_RluC/D"/>
</dbReference>
<dbReference type="NCBIfam" id="TIGR00005">
    <property type="entry name" value="rluA_subfam"/>
    <property type="match status" value="1"/>
</dbReference>
<protein>
    <recommendedName>
        <fullName evidence="7">Pseudouridine synthase</fullName>
        <ecNumber evidence="7">5.4.99.-</ecNumber>
    </recommendedName>
</protein>
<dbReference type="PANTHER" id="PTHR21600:SF40">
    <property type="entry name" value="PSEUDOURIDYLATE SYNTHASE RPUSD2"/>
    <property type="match status" value="1"/>
</dbReference>
<comment type="caution">
    <text evidence="9">The sequence shown here is derived from an EMBL/GenBank/DDBJ whole genome shotgun (WGS) entry which is preliminary data.</text>
</comment>